<name>A0ABU5C7R3_9BACI</name>
<evidence type="ECO:0000313" key="4">
    <source>
        <dbReference type="Proteomes" id="UP001281447"/>
    </source>
</evidence>
<dbReference type="PANTHER" id="PTHR42709:SF9">
    <property type="entry name" value="ALKALINE PHOSPHATASE LIKE PROTEIN"/>
    <property type="match status" value="1"/>
</dbReference>
<evidence type="ECO:0000313" key="3">
    <source>
        <dbReference type="EMBL" id="MDY0395095.1"/>
    </source>
</evidence>
<gene>
    <name evidence="3" type="ORF">RWE15_12525</name>
</gene>
<sequence>MDQIISWFADYGYSILFFGLLLEFLFLPFPGGTVMGFSGVLAHKDELIYGLCVLCAGMGASTGMTITYFIGAKLGAPFF</sequence>
<comment type="caution">
    <text evidence="3">The sequence shown here is derived from an EMBL/GenBank/DDBJ whole genome shotgun (WGS) entry which is preliminary data.</text>
</comment>
<dbReference type="InterPro" id="IPR051311">
    <property type="entry name" value="DedA_domain"/>
</dbReference>
<evidence type="ECO:0000256" key="2">
    <source>
        <dbReference type="SAM" id="Phobius"/>
    </source>
</evidence>
<reference evidence="3 4" key="1">
    <citation type="submission" date="2023-10" db="EMBL/GenBank/DDBJ databases">
        <title>Virgibacillus halophilus 5B73C genome.</title>
        <authorList>
            <person name="Miliotis G."/>
            <person name="Sengupta P."/>
            <person name="Hameed A."/>
            <person name="Chuvochina M."/>
            <person name="Mcdonagh F."/>
            <person name="Simpson A.C."/>
            <person name="Singh N.K."/>
            <person name="Rekha P.D."/>
            <person name="Raman K."/>
            <person name="Hugenholtz P."/>
            <person name="Venkateswaran K."/>
        </authorList>
    </citation>
    <scope>NUCLEOTIDE SEQUENCE [LARGE SCALE GENOMIC DNA]</scope>
    <source>
        <strain evidence="3 4">5B73C</strain>
    </source>
</reference>
<dbReference type="EMBL" id="JAWDIP010000003">
    <property type="protein sequence ID" value="MDY0395095.1"/>
    <property type="molecule type" value="Genomic_DNA"/>
</dbReference>
<keyword evidence="4" id="KW-1185">Reference proteome</keyword>
<comment type="similarity">
    <text evidence="1">Belongs to the DedA family.</text>
</comment>
<keyword evidence="2" id="KW-1133">Transmembrane helix</keyword>
<dbReference type="Proteomes" id="UP001281447">
    <property type="component" value="Unassembled WGS sequence"/>
</dbReference>
<dbReference type="PANTHER" id="PTHR42709">
    <property type="entry name" value="ALKALINE PHOSPHATASE LIKE PROTEIN"/>
    <property type="match status" value="1"/>
</dbReference>
<evidence type="ECO:0000256" key="1">
    <source>
        <dbReference type="ARBA" id="ARBA00010792"/>
    </source>
</evidence>
<evidence type="ECO:0008006" key="5">
    <source>
        <dbReference type="Google" id="ProtNLM"/>
    </source>
</evidence>
<proteinExistence type="inferred from homology"/>
<keyword evidence="2" id="KW-0812">Transmembrane</keyword>
<feature type="transmembrane region" description="Helical" evidence="2">
    <location>
        <begin position="47"/>
        <end position="70"/>
    </location>
</feature>
<feature type="transmembrane region" description="Helical" evidence="2">
    <location>
        <begin position="7"/>
        <end position="27"/>
    </location>
</feature>
<accession>A0ABU5C7R3</accession>
<organism evidence="3 4">
    <name type="scientific">Tigheibacillus halophilus</name>
    <dbReference type="NCBI Taxonomy" id="361280"/>
    <lineage>
        <taxon>Bacteria</taxon>
        <taxon>Bacillati</taxon>
        <taxon>Bacillota</taxon>
        <taxon>Bacilli</taxon>
        <taxon>Bacillales</taxon>
        <taxon>Bacillaceae</taxon>
        <taxon>Tigheibacillus</taxon>
    </lineage>
</organism>
<protein>
    <recommendedName>
        <fullName evidence="5">DedA family protein</fullName>
    </recommendedName>
</protein>
<keyword evidence="2" id="KW-0472">Membrane</keyword>